<evidence type="ECO:0000313" key="1">
    <source>
        <dbReference type="EMBL" id="NIH54735.1"/>
    </source>
</evidence>
<name>A0A7X5R300_9MICO</name>
<evidence type="ECO:0008006" key="3">
    <source>
        <dbReference type="Google" id="ProtNLM"/>
    </source>
</evidence>
<keyword evidence="2" id="KW-1185">Reference proteome</keyword>
<dbReference type="EMBL" id="JAAMOX010000002">
    <property type="protein sequence ID" value="NIH54735.1"/>
    <property type="molecule type" value="Genomic_DNA"/>
</dbReference>
<accession>A0A7X5R300</accession>
<comment type="caution">
    <text evidence="1">The sequence shown here is derived from an EMBL/GenBank/DDBJ whole genome shotgun (WGS) entry which is preliminary data.</text>
</comment>
<sequence length="153" mass="16878">MITSQDTNVLSDEDLRGFLDTYGQSLQDFNAEASAALWGLPGTILTDDFAGSLNSRADMALGLAQAYPFYRLLGLARVTYDLLERVNVTERITQVRLRWHFAEASGSELTDAEYVYTLRADEDGPHFYVAISINETEHLQRLAAERGLGGAAA</sequence>
<dbReference type="AlphaFoldDB" id="A0A7X5R300"/>
<gene>
    <name evidence="1" type="ORF">FHX76_002631</name>
</gene>
<proteinExistence type="predicted"/>
<organism evidence="1 2">
    <name type="scientific">Lysinibacter cavernae</name>
    <dbReference type="NCBI Taxonomy" id="1640652"/>
    <lineage>
        <taxon>Bacteria</taxon>
        <taxon>Bacillati</taxon>
        <taxon>Actinomycetota</taxon>
        <taxon>Actinomycetes</taxon>
        <taxon>Micrococcales</taxon>
        <taxon>Microbacteriaceae</taxon>
        <taxon>Lysinibacter</taxon>
    </lineage>
</organism>
<dbReference type="RefSeq" id="WP_208402673.1">
    <property type="nucleotide sequence ID" value="NZ_JAAMOX010000002.1"/>
</dbReference>
<dbReference type="Proteomes" id="UP000541033">
    <property type="component" value="Unassembled WGS sequence"/>
</dbReference>
<reference evidence="1 2" key="1">
    <citation type="submission" date="2020-02" db="EMBL/GenBank/DDBJ databases">
        <title>Sequencing the genomes of 1000 actinobacteria strains.</title>
        <authorList>
            <person name="Klenk H.-P."/>
        </authorList>
    </citation>
    <scope>NUCLEOTIDE SEQUENCE [LARGE SCALE GENOMIC DNA]</scope>
    <source>
        <strain evidence="1 2">DSM 27960</strain>
    </source>
</reference>
<evidence type="ECO:0000313" key="2">
    <source>
        <dbReference type="Proteomes" id="UP000541033"/>
    </source>
</evidence>
<protein>
    <recommendedName>
        <fullName evidence="3">Nuclear transport factor 2 family protein</fullName>
    </recommendedName>
</protein>